<accession>A0A382JX29</accession>
<dbReference type="SUPFAM" id="SSF103473">
    <property type="entry name" value="MFS general substrate transporter"/>
    <property type="match status" value="1"/>
</dbReference>
<reference evidence="2" key="1">
    <citation type="submission" date="2018-05" db="EMBL/GenBank/DDBJ databases">
        <authorList>
            <person name="Lanie J.A."/>
            <person name="Ng W.-L."/>
            <person name="Kazmierczak K.M."/>
            <person name="Andrzejewski T.M."/>
            <person name="Davidsen T.M."/>
            <person name="Wayne K.J."/>
            <person name="Tettelin H."/>
            <person name="Glass J.I."/>
            <person name="Rusch D."/>
            <person name="Podicherti R."/>
            <person name="Tsui H.-C.T."/>
            <person name="Winkler M.E."/>
        </authorList>
    </citation>
    <scope>NUCLEOTIDE SEQUENCE</scope>
</reference>
<protein>
    <recommendedName>
        <fullName evidence="3">Major facilitator superfamily (MFS) profile domain-containing protein</fullName>
    </recommendedName>
</protein>
<proteinExistence type="predicted"/>
<feature type="transmembrane region" description="Helical" evidence="1">
    <location>
        <begin position="43"/>
        <end position="63"/>
    </location>
</feature>
<feature type="transmembrane region" description="Helical" evidence="1">
    <location>
        <begin position="12"/>
        <end position="37"/>
    </location>
</feature>
<name>A0A382JX29_9ZZZZ</name>
<feature type="transmembrane region" description="Helical" evidence="1">
    <location>
        <begin position="98"/>
        <end position="117"/>
    </location>
</feature>
<dbReference type="Gene3D" id="1.20.1250.20">
    <property type="entry name" value="MFS general substrate transporter like domains"/>
    <property type="match status" value="1"/>
</dbReference>
<keyword evidence="1" id="KW-0812">Transmembrane</keyword>
<keyword evidence="1" id="KW-1133">Transmembrane helix</keyword>
<evidence type="ECO:0008006" key="3">
    <source>
        <dbReference type="Google" id="ProtNLM"/>
    </source>
</evidence>
<dbReference type="EMBL" id="UINC01076186">
    <property type="protein sequence ID" value="SVC15111.1"/>
    <property type="molecule type" value="Genomic_DNA"/>
</dbReference>
<gene>
    <name evidence="2" type="ORF">METZ01_LOCUS267965</name>
</gene>
<evidence type="ECO:0000313" key="2">
    <source>
        <dbReference type="EMBL" id="SVC15111.1"/>
    </source>
</evidence>
<feature type="transmembrane region" description="Helical" evidence="1">
    <location>
        <begin position="138"/>
        <end position="156"/>
    </location>
</feature>
<sequence length="170" mass="18326">MNRTEITYRFERLRAVASGILETAFTTFLLLIAVQWFEFGATAKATIAAAGALGFMLGPAVVSRVAELGWTTGQAASRLALGAAGCFGLLAVVNDRWIFIGGIIAATTLATAVIPLVTQIYQENYPARRRGKYFSRTAMIRIISAAAFGYLAGWILTNGEEPNQKLADYP</sequence>
<organism evidence="2">
    <name type="scientific">marine metagenome</name>
    <dbReference type="NCBI Taxonomy" id="408172"/>
    <lineage>
        <taxon>unclassified sequences</taxon>
        <taxon>metagenomes</taxon>
        <taxon>ecological metagenomes</taxon>
    </lineage>
</organism>
<keyword evidence="1" id="KW-0472">Membrane</keyword>
<feature type="non-terminal residue" evidence="2">
    <location>
        <position position="170"/>
    </location>
</feature>
<feature type="transmembrane region" description="Helical" evidence="1">
    <location>
        <begin position="75"/>
        <end position="92"/>
    </location>
</feature>
<dbReference type="InterPro" id="IPR036259">
    <property type="entry name" value="MFS_trans_sf"/>
</dbReference>
<evidence type="ECO:0000256" key="1">
    <source>
        <dbReference type="SAM" id="Phobius"/>
    </source>
</evidence>
<dbReference type="AlphaFoldDB" id="A0A382JX29"/>